<dbReference type="Pfam" id="PF00069">
    <property type="entry name" value="Pkinase"/>
    <property type="match status" value="1"/>
</dbReference>
<dbReference type="InterPro" id="IPR000719">
    <property type="entry name" value="Prot_kinase_dom"/>
</dbReference>
<organism evidence="9 10">
    <name type="scientific">Thermocatellispora tengchongensis</name>
    <dbReference type="NCBI Taxonomy" id="1073253"/>
    <lineage>
        <taxon>Bacteria</taxon>
        <taxon>Bacillati</taxon>
        <taxon>Actinomycetota</taxon>
        <taxon>Actinomycetes</taxon>
        <taxon>Streptosporangiales</taxon>
        <taxon>Streptosporangiaceae</taxon>
        <taxon>Thermocatellispora</taxon>
    </lineage>
</organism>
<dbReference type="GO" id="GO:0005524">
    <property type="term" value="F:ATP binding"/>
    <property type="evidence" value="ECO:0007669"/>
    <property type="project" value="UniProtKB-UniRule"/>
</dbReference>
<feature type="transmembrane region" description="Helical" evidence="7">
    <location>
        <begin position="12"/>
        <end position="31"/>
    </location>
</feature>
<evidence type="ECO:0000256" key="6">
    <source>
        <dbReference type="SAM" id="MobiDB-lite"/>
    </source>
</evidence>
<feature type="region of interest" description="Disordered" evidence="6">
    <location>
        <begin position="269"/>
        <end position="317"/>
    </location>
</feature>
<feature type="transmembrane region" description="Helical" evidence="7">
    <location>
        <begin position="353"/>
        <end position="372"/>
    </location>
</feature>
<evidence type="ECO:0000256" key="3">
    <source>
        <dbReference type="ARBA" id="ARBA00022777"/>
    </source>
</evidence>
<dbReference type="PROSITE" id="PS00107">
    <property type="entry name" value="PROTEIN_KINASE_ATP"/>
    <property type="match status" value="1"/>
</dbReference>
<dbReference type="InterPro" id="IPR017441">
    <property type="entry name" value="Protein_kinase_ATP_BS"/>
</dbReference>
<feature type="transmembrane region" description="Helical" evidence="7">
    <location>
        <begin position="329"/>
        <end position="347"/>
    </location>
</feature>
<reference evidence="9 10" key="1">
    <citation type="submission" date="2020-08" db="EMBL/GenBank/DDBJ databases">
        <title>Genomic Encyclopedia of Type Strains, Phase IV (KMG-IV): sequencing the most valuable type-strain genomes for metagenomic binning, comparative biology and taxonomic classification.</title>
        <authorList>
            <person name="Goeker M."/>
        </authorList>
    </citation>
    <scope>NUCLEOTIDE SEQUENCE [LARGE SCALE GENOMIC DNA]</scope>
    <source>
        <strain evidence="9 10">DSM 45615</strain>
    </source>
</reference>
<evidence type="ECO:0000256" key="2">
    <source>
        <dbReference type="ARBA" id="ARBA00022741"/>
    </source>
</evidence>
<dbReference type="PANTHER" id="PTHR43289:SF34">
    <property type="entry name" value="SERINE_THREONINE-PROTEIN KINASE YBDM-RELATED"/>
    <property type="match status" value="1"/>
</dbReference>
<gene>
    <name evidence="9" type="ORF">HNP84_002329</name>
</gene>
<keyword evidence="10" id="KW-1185">Reference proteome</keyword>
<evidence type="ECO:0000256" key="4">
    <source>
        <dbReference type="ARBA" id="ARBA00022840"/>
    </source>
</evidence>
<keyword evidence="2 5" id="KW-0547">Nucleotide-binding</keyword>
<dbReference type="SUPFAM" id="SSF56112">
    <property type="entry name" value="Protein kinase-like (PK-like)"/>
    <property type="match status" value="1"/>
</dbReference>
<dbReference type="PROSITE" id="PS50011">
    <property type="entry name" value="PROTEIN_KINASE_DOM"/>
    <property type="match status" value="1"/>
</dbReference>
<evidence type="ECO:0000256" key="1">
    <source>
        <dbReference type="ARBA" id="ARBA00022679"/>
    </source>
</evidence>
<keyword evidence="7" id="KW-0812">Transmembrane</keyword>
<evidence type="ECO:0000313" key="9">
    <source>
        <dbReference type="EMBL" id="MBB5132613.1"/>
    </source>
</evidence>
<dbReference type="SMART" id="SM00220">
    <property type="entry name" value="S_TKc"/>
    <property type="match status" value="1"/>
</dbReference>
<dbReference type="PANTHER" id="PTHR43289">
    <property type="entry name" value="MITOGEN-ACTIVATED PROTEIN KINASE KINASE KINASE 20-RELATED"/>
    <property type="match status" value="1"/>
</dbReference>
<evidence type="ECO:0000256" key="5">
    <source>
        <dbReference type="PROSITE-ProRule" id="PRU10141"/>
    </source>
</evidence>
<keyword evidence="3" id="KW-0418">Kinase</keyword>
<dbReference type="InterPro" id="IPR011009">
    <property type="entry name" value="Kinase-like_dom_sf"/>
</dbReference>
<feature type="domain" description="Protein kinase" evidence="8">
    <location>
        <begin position="13"/>
        <end position="265"/>
    </location>
</feature>
<evidence type="ECO:0000313" key="10">
    <source>
        <dbReference type="Proteomes" id="UP000578449"/>
    </source>
</evidence>
<dbReference type="CDD" id="cd14014">
    <property type="entry name" value="STKc_PknB_like"/>
    <property type="match status" value="1"/>
</dbReference>
<dbReference type="PROSITE" id="PS00108">
    <property type="entry name" value="PROTEIN_KINASE_ST"/>
    <property type="match status" value="1"/>
</dbReference>
<dbReference type="Gene3D" id="3.30.200.20">
    <property type="entry name" value="Phosphorylase Kinase, domain 1"/>
    <property type="match status" value="1"/>
</dbReference>
<accession>A0A840P3Y3</accession>
<feature type="binding site" evidence="5">
    <location>
        <position position="41"/>
    </location>
    <ligand>
        <name>ATP</name>
        <dbReference type="ChEBI" id="CHEBI:30616"/>
    </ligand>
</feature>
<keyword evidence="4 5" id="KW-0067">ATP-binding</keyword>
<evidence type="ECO:0000259" key="8">
    <source>
        <dbReference type="PROSITE" id="PS50011"/>
    </source>
</evidence>
<comment type="caution">
    <text evidence="9">The sequence shown here is derived from an EMBL/GenBank/DDBJ whole genome shotgun (WGS) entry which is preliminary data.</text>
</comment>
<keyword evidence="7" id="KW-1133">Transmembrane helix</keyword>
<dbReference type="EMBL" id="JACHGN010000004">
    <property type="protein sequence ID" value="MBB5132613.1"/>
    <property type="molecule type" value="Genomic_DNA"/>
</dbReference>
<protein>
    <recommendedName>
        <fullName evidence="8">Protein kinase domain-containing protein</fullName>
    </recommendedName>
</protein>
<dbReference type="Gene3D" id="1.10.510.10">
    <property type="entry name" value="Transferase(Phosphotransferase) domain 1"/>
    <property type="match status" value="1"/>
</dbReference>
<keyword evidence="7" id="KW-0472">Membrane</keyword>
<proteinExistence type="predicted"/>
<dbReference type="AlphaFoldDB" id="A0A840P3Y3"/>
<name>A0A840P3Y3_9ACTN</name>
<feature type="compositionally biased region" description="Basic and acidic residues" evidence="6">
    <location>
        <begin position="303"/>
        <end position="317"/>
    </location>
</feature>
<dbReference type="GO" id="GO:0004674">
    <property type="term" value="F:protein serine/threonine kinase activity"/>
    <property type="evidence" value="ECO:0007669"/>
    <property type="project" value="TreeGrafter"/>
</dbReference>
<sequence length="428" mass="44259">MGAPPDPGQMGPYRLLSLIGAGGFGAVHIALDPKGHTVAVKVLHPHVAADATALARLAREVETMRRVRGANVSEVLDAELSGERPYIVTRYVQGRALNTVVNEEGPVAGEDLVRLARGLAAALAAIHGAGVVHRDLKPANVILADGEPVVIDFGIAHALDSVSVTMSGAVLGTPGYLAPEVIKDGEAGEAADVFSFAATLAFAATGRPPYGVGPATAIAYRVVHDEPDLDGVPEWLEPILRECLAHDPAARPTAVQLCARLGAVVPPPAPVPSRSPGGTAVGEIPPVRPEDGVHGLATQALGQDRRPAERGGRLSPEEARARHVAKIRTRWVIGSGLVVGLTAAAAQEHLSEVSLLVLAVYSVAVLVDAGFALFSRNGRQRGRLAVDLGSVAGTVALWFVLNAVFSTFTLVLALGTVLAVLLVVVMAS</sequence>
<keyword evidence="1" id="KW-0808">Transferase</keyword>
<dbReference type="Proteomes" id="UP000578449">
    <property type="component" value="Unassembled WGS sequence"/>
</dbReference>
<feature type="transmembrane region" description="Helical" evidence="7">
    <location>
        <begin position="384"/>
        <end position="401"/>
    </location>
</feature>
<feature type="transmembrane region" description="Helical" evidence="7">
    <location>
        <begin position="407"/>
        <end position="427"/>
    </location>
</feature>
<dbReference type="InterPro" id="IPR008271">
    <property type="entry name" value="Ser/Thr_kinase_AS"/>
</dbReference>
<evidence type="ECO:0000256" key="7">
    <source>
        <dbReference type="SAM" id="Phobius"/>
    </source>
</evidence>
<dbReference type="RefSeq" id="WP_185049583.1">
    <property type="nucleotide sequence ID" value="NZ_BAABIX010000003.1"/>
</dbReference>